<keyword evidence="3" id="KW-1185">Reference proteome</keyword>
<accession>A0A1M2UVG7</accession>
<evidence type="ECO:0000313" key="3">
    <source>
        <dbReference type="Proteomes" id="UP000183986"/>
    </source>
</evidence>
<gene>
    <name evidence="2" type="ORF">BEE62_03685</name>
</gene>
<dbReference type="EMBL" id="MPKY01000001">
    <property type="protein sequence ID" value="OJS99272.1"/>
    <property type="molecule type" value="Genomic_DNA"/>
</dbReference>
<protein>
    <submittedName>
        <fullName evidence="2">Uncharacterized protein</fullName>
    </submittedName>
</protein>
<organism evidence="2 3">
    <name type="scientific">Marinobacter nauticus</name>
    <name type="common">Marinobacter hydrocarbonoclasticus</name>
    <name type="synonym">Marinobacter aquaeolei</name>
    <dbReference type="NCBI Taxonomy" id="2743"/>
    <lineage>
        <taxon>Bacteria</taxon>
        <taxon>Pseudomonadati</taxon>
        <taxon>Pseudomonadota</taxon>
        <taxon>Gammaproteobacteria</taxon>
        <taxon>Pseudomonadales</taxon>
        <taxon>Marinobacteraceae</taxon>
        <taxon>Marinobacter</taxon>
    </lineage>
</organism>
<name>A0A1M2UVG7_MARNT</name>
<sequence>MILTAAFIISGCSGGSSGGSPIGESPETPPDDSATVSGTAAAGAPLVGFVGAKDASDNTATADINAAGSYELDLSELTTPVLIYASGIAGGNAYQLLSIVFEDDLDGTVNITPLTDLIVANAGGRTPQEIFNNPDFSQLSQEAIQDQEEALKARLKPLLDGLGVDEDFDLRNSAFAADRSGFDAVLDVIEIMVDTGTNSATIRDRISNQTINNSFTQPSADTTPIEVDQTTLSEGVSAVQALNTLLSGVATALENANGDALQALVTDDFLNNGESAADFQARLIDTDSDASREDAIELALDFRNWSLAELTESGANVSIGAPHGPLEVVNDNGEWKLKGNNLEYFVFVEPTHLIENGATEPAVAAIGTMVYASNPTAGLGEIADSSVTVSGDLTVFNGNLPEAGDRFGRFEILGPNDIPSPAEVSFTWSNSTTGVVDSPASFTLRRGSPDFTNGAPEVTSANADLGANEYTFAWTLPPGYESVSVRNNFTGQQSGGVGESEDPGFVGNALANEARTYTGALPEGYVPSISDELRLIARDQFGVFVAARVSNPFADQVPPPMAEDALIGSWIARNPDNGNSPWVQLTFLESGYYMHQELDLPYRPDGDDAGFTGLELGQYTWNNETGELTVSDIIIDDNGFWGLTDVASGEERVALQVEGDTLTAFNPEIGPSESTEFTRVPLNESGITGSWLIQDPNNPANISVVTLLDDGFYFVGTSEPEDATGSPGLEFGTYTYDNESLVLEANTIFDQNGEYGLSDPRQGFDYATVIDGALVIDDGEAFQLSEIAPGVPASDGELTVDYAAPDDSPEVSGNFHYLRNFSAIEGELPNEPPYVWQTTENHAGADLSDNGDGTLLLSWAEICFGDLVVGASTSQGDALLEFANECIPDSSGSIEGITENSTGLSISLPEELVTLDDNKIQRSAALLEMIAIDSERSLFIGQSVRDFGYEYNTGAFSDGVEVNTHILSEKTTGRTVAELQGNWGLVVRRLTEVADDSDVTVPNELEYSASSLVFEVNADGEVTRVSEQDRGAIQGLTAGQSFADFEKAAEDLATQALGPFTVSDDGALGFLSGEFGGVLSANADVMFLALMNPVDPSANPGLVAENEWITGVRISDTFSATDLEGKAYTVISQSFWIEPERFEVDHLKPGATLSFPTGSGNTATLTRETTFAYVPFANNPTISREADQEETSSLEYTVDGNGRITMTSDFGEPGIVDFEVNGFATPDNRLLVLETTVVAEDEDGTTQIGGIGITYAICTNCD</sequence>
<feature type="region of interest" description="Disordered" evidence="1">
    <location>
        <begin position="16"/>
        <end position="37"/>
    </location>
</feature>
<proteinExistence type="predicted"/>
<evidence type="ECO:0000256" key="1">
    <source>
        <dbReference type="SAM" id="MobiDB-lite"/>
    </source>
</evidence>
<comment type="caution">
    <text evidence="2">The sequence shown here is derived from an EMBL/GenBank/DDBJ whole genome shotgun (WGS) entry which is preliminary data.</text>
</comment>
<reference evidence="2" key="1">
    <citation type="submission" date="2016-11" db="EMBL/GenBank/DDBJ databases">
        <title>Draft Genome Sequence of Marinobacter hydrocarbonoclasticus strain STW2, a polyaromatic aromatic hydrocarbon degrading and denitrifying bacterium from rhizosphere of Seagrass Enhalus acodoides.</title>
        <authorList>
            <person name="Ling J."/>
            <person name="Dong J."/>
        </authorList>
    </citation>
    <scope>NUCLEOTIDE SEQUENCE [LARGE SCALE GENOMIC DNA]</scope>
    <source>
        <strain evidence="2">STW2</strain>
    </source>
</reference>
<dbReference type="Proteomes" id="UP000183986">
    <property type="component" value="Unassembled WGS sequence"/>
</dbReference>
<evidence type="ECO:0000313" key="2">
    <source>
        <dbReference type="EMBL" id="OJS99272.1"/>
    </source>
</evidence>
<feature type="compositionally biased region" description="Low complexity" evidence="1">
    <location>
        <begin position="22"/>
        <end position="37"/>
    </location>
</feature>
<dbReference type="AlphaFoldDB" id="A0A1M2UVG7"/>